<evidence type="ECO:0000313" key="1">
    <source>
        <dbReference type="EMBL" id="QJA06815.1"/>
    </source>
</evidence>
<organism evidence="1 2">
    <name type="scientific">Thermosulfurimonas marina</name>
    <dbReference type="NCBI Taxonomy" id="2047767"/>
    <lineage>
        <taxon>Bacteria</taxon>
        <taxon>Pseudomonadati</taxon>
        <taxon>Thermodesulfobacteriota</taxon>
        <taxon>Thermodesulfobacteria</taxon>
        <taxon>Thermodesulfobacteriales</taxon>
        <taxon>Thermodesulfobacteriaceae</taxon>
        <taxon>Thermosulfurimonas</taxon>
    </lineage>
</organism>
<dbReference type="Pfam" id="PF12974">
    <property type="entry name" value="Phosphonate-bd"/>
    <property type="match status" value="1"/>
</dbReference>
<reference evidence="1 2" key="1">
    <citation type="submission" date="2019-08" db="EMBL/GenBank/DDBJ databases">
        <title>Complete genome sequence of Thermosulfurimonas marina SU872T, an anaerobic thermophilic chemolithoautotrophic bacterium isolated from a shallow marine hydrothermal vent.</title>
        <authorList>
            <person name="Allioux M."/>
            <person name="Jebbar M."/>
            <person name="Slobodkina G."/>
            <person name="Slobodkin A."/>
            <person name="Moalic Y."/>
            <person name="Frolova A."/>
            <person name="Shao Z."/>
            <person name="Alain K."/>
        </authorList>
    </citation>
    <scope>NUCLEOTIDE SEQUENCE [LARGE SCALE GENOMIC DNA]</scope>
    <source>
        <strain evidence="1 2">SU872</strain>
    </source>
</reference>
<keyword evidence="2" id="KW-1185">Reference proteome</keyword>
<dbReference type="AlphaFoldDB" id="A0A6H1WUB8"/>
<dbReference type="EMBL" id="CP042909">
    <property type="protein sequence ID" value="QJA06815.1"/>
    <property type="molecule type" value="Genomic_DNA"/>
</dbReference>
<evidence type="ECO:0000313" key="2">
    <source>
        <dbReference type="Proteomes" id="UP000501253"/>
    </source>
</evidence>
<sequence>MKKWGLLLLFSGFFLPRVLLAAELLWGVPTSPSKVKETYLQLKPLADYLSKKMGPSFRLEPLPWKAFESSFRQGAFSLVLASPGVLLLKGPYEPLLVLKSRHTPALIFRGPLEEALKGRMVAVWPYAYEGYLAQAAYLARQGRPPSGVLFLGGEDLVIFAVLNGKAALGMVSFEAARPYASRLKVVKVAGPAGWLLLVQRGLSPALKDRLKKAFLSYPGKGFVFSEPGDYQRFFSFKKYLP</sequence>
<dbReference type="RefSeq" id="WP_168720169.1">
    <property type="nucleotide sequence ID" value="NZ_CP042909.1"/>
</dbReference>
<proteinExistence type="predicted"/>
<name>A0A6H1WUB8_9BACT</name>
<gene>
    <name evidence="1" type="ORF">FVE67_08445</name>
</gene>
<protein>
    <submittedName>
        <fullName evidence="1">Phosphate/phosphite/phosphonate ABC transporter substrate-binding protein</fullName>
    </submittedName>
</protein>
<dbReference type="SUPFAM" id="SSF53850">
    <property type="entry name" value="Periplasmic binding protein-like II"/>
    <property type="match status" value="1"/>
</dbReference>
<dbReference type="KEGG" id="tmai:FVE67_08445"/>
<dbReference type="Proteomes" id="UP000501253">
    <property type="component" value="Chromosome"/>
</dbReference>
<accession>A0A6H1WUB8</accession>